<reference evidence="2" key="1">
    <citation type="submission" date="2019-08" db="EMBL/GenBank/DDBJ databases">
        <authorList>
            <person name="Kucharzyk K."/>
            <person name="Murdoch R.W."/>
            <person name="Higgins S."/>
            <person name="Loffler F."/>
        </authorList>
    </citation>
    <scope>NUCLEOTIDE SEQUENCE</scope>
</reference>
<evidence type="ECO:0000256" key="1">
    <source>
        <dbReference type="SAM" id="MobiDB-lite"/>
    </source>
</evidence>
<dbReference type="Pfam" id="PF11150">
    <property type="entry name" value="DUF2927"/>
    <property type="match status" value="1"/>
</dbReference>
<organism evidence="2">
    <name type="scientific">bioreactor metagenome</name>
    <dbReference type="NCBI Taxonomy" id="1076179"/>
    <lineage>
        <taxon>unclassified sequences</taxon>
        <taxon>metagenomes</taxon>
        <taxon>ecological metagenomes</taxon>
    </lineage>
</organism>
<dbReference type="EMBL" id="VSSQ01000190">
    <property type="protein sequence ID" value="MPL84453.1"/>
    <property type="molecule type" value="Genomic_DNA"/>
</dbReference>
<evidence type="ECO:0000313" key="2">
    <source>
        <dbReference type="EMBL" id="MPL84453.1"/>
    </source>
</evidence>
<proteinExistence type="predicted"/>
<protein>
    <recommendedName>
        <fullName evidence="3">DUF2927 domain-containing protein</fullName>
    </recommendedName>
</protein>
<dbReference type="InterPro" id="IPR021323">
    <property type="entry name" value="DUF2927"/>
</dbReference>
<sequence length="329" mass="35952">MRHREAWTLRAGGAMALCAALAGCLNSPAPVAQPPVLAPESTPAPRPAPGRWGEGTVVTPQSDESRAMHAYYVKVEKTLKGRGLMRQDVAPRDAPFGARRLVDDFIHIALYDEYSRRGGAFVASQAESRLRRWEEPVRMSIEYGASVPLQQRITDDAWISAYAGQLARASRHPVGVVPAGGNFSVLVVNEDERRALAPRLRALVPGIDAASVSAITELSPSTFCVVFAFSEGAAPNYSRAVAVIRAEHPRDLRLSCIHEELAQGLGLANDYPRARPSIFNDDEEFALLTRHDELLLQILYDPRLRPGMTETEARPIVEIIASELMGPDA</sequence>
<name>A0A644V0M3_9ZZZZ</name>
<gene>
    <name evidence="2" type="ORF">SDC9_30418</name>
</gene>
<dbReference type="AlphaFoldDB" id="A0A644V0M3"/>
<feature type="compositionally biased region" description="Pro residues" evidence="1">
    <location>
        <begin position="35"/>
        <end position="48"/>
    </location>
</feature>
<feature type="region of interest" description="Disordered" evidence="1">
    <location>
        <begin position="35"/>
        <end position="60"/>
    </location>
</feature>
<evidence type="ECO:0008006" key="3">
    <source>
        <dbReference type="Google" id="ProtNLM"/>
    </source>
</evidence>
<comment type="caution">
    <text evidence="2">The sequence shown here is derived from an EMBL/GenBank/DDBJ whole genome shotgun (WGS) entry which is preliminary data.</text>
</comment>
<dbReference type="PROSITE" id="PS51257">
    <property type="entry name" value="PROKAR_LIPOPROTEIN"/>
    <property type="match status" value="1"/>
</dbReference>
<accession>A0A644V0M3</accession>